<sequence length="60" mass="6279">MATAVGVSRPDPAAFYFDITALGSSITQESWQQPDPAPAFPSSSFSIGSKAAVTSSNKNW</sequence>
<dbReference type="Proteomes" id="UP000251960">
    <property type="component" value="Chromosome 8"/>
</dbReference>
<evidence type="ECO:0000313" key="2">
    <source>
        <dbReference type="EMBL" id="PWZ10758.1"/>
    </source>
</evidence>
<gene>
    <name evidence="2" type="ORF">Zm00014a_026320</name>
</gene>
<organism evidence="2 3">
    <name type="scientific">Zea mays</name>
    <name type="common">Maize</name>
    <dbReference type="NCBI Taxonomy" id="4577"/>
    <lineage>
        <taxon>Eukaryota</taxon>
        <taxon>Viridiplantae</taxon>
        <taxon>Streptophyta</taxon>
        <taxon>Embryophyta</taxon>
        <taxon>Tracheophyta</taxon>
        <taxon>Spermatophyta</taxon>
        <taxon>Magnoliopsida</taxon>
        <taxon>Liliopsida</taxon>
        <taxon>Poales</taxon>
        <taxon>Poaceae</taxon>
        <taxon>PACMAD clade</taxon>
        <taxon>Panicoideae</taxon>
        <taxon>Andropogonodae</taxon>
        <taxon>Andropogoneae</taxon>
        <taxon>Tripsacinae</taxon>
        <taxon>Zea</taxon>
    </lineage>
</organism>
<evidence type="ECO:0000313" key="3">
    <source>
        <dbReference type="Proteomes" id="UP000251960"/>
    </source>
</evidence>
<comment type="caution">
    <text evidence="2">The sequence shown here is derived from an EMBL/GenBank/DDBJ whole genome shotgun (WGS) entry which is preliminary data.</text>
</comment>
<evidence type="ECO:0000256" key="1">
    <source>
        <dbReference type="SAM" id="MobiDB-lite"/>
    </source>
</evidence>
<accession>A0A3L6DQT5</accession>
<dbReference type="EMBL" id="NCVQ01000009">
    <property type="protein sequence ID" value="PWZ10758.1"/>
    <property type="molecule type" value="Genomic_DNA"/>
</dbReference>
<dbReference type="AlphaFoldDB" id="A0A3L6DQT5"/>
<proteinExistence type="predicted"/>
<feature type="region of interest" description="Disordered" evidence="1">
    <location>
        <begin position="28"/>
        <end position="60"/>
    </location>
</feature>
<protein>
    <submittedName>
        <fullName evidence="2">Uncharacterized protein</fullName>
    </submittedName>
</protein>
<name>A0A3L6DQT5_MAIZE</name>
<reference evidence="2 3" key="1">
    <citation type="journal article" date="2018" name="Nat. Genet.">
        <title>Extensive intraspecific gene order and gene structural variations between Mo17 and other maize genomes.</title>
        <authorList>
            <person name="Sun S."/>
            <person name="Zhou Y."/>
            <person name="Chen J."/>
            <person name="Shi J."/>
            <person name="Zhao H."/>
            <person name="Zhao H."/>
            <person name="Song W."/>
            <person name="Zhang M."/>
            <person name="Cui Y."/>
            <person name="Dong X."/>
            <person name="Liu H."/>
            <person name="Ma X."/>
            <person name="Jiao Y."/>
            <person name="Wang B."/>
            <person name="Wei X."/>
            <person name="Stein J.C."/>
            <person name="Glaubitz J.C."/>
            <person name="Lu F."/>
            <person name="Yu G."/>
            <person name="Liang C."/>
            <person name="Fengler K."/>
            <person name="Li B."/>
            <person name="Rafalski A."/>
            <person name="Schnable P.S."/>
            <person name="Ware D.H."/>
            <person name="Buckler E.S."/>
            <person name="Lai J."/>
        </authorList>
    </citation>
    <scope>NUCLEOTIDE SEQUENCE [LARGE SCALE GENOMIC DNA]</scope>
    <source>
        <strain evidence="3">cv. Missouri 17</strain>
        <tissue evidence="2">Seedling</tissue>
    </source>
</reference>